<name>A0ABY2QTW0_9HYPH</name>
<feature type="signal peptide" evidence="2">
    <location>
        <begin position="1"/>
        <end position="23"/>
    </location>
</feature>
<proteinExistence type="predicted"/>
<dbReference type="Pfam" id="PF04773">
    <property type="entry name" value="FecR"/>
    <property type="match status" value="1"/>
</dbReference>
<accession>A0ABY2QTW0</accession>
<evidence type="ECO:0000259" key="3">
    <source>
        <dbReference type="Pfam" id="PF04773"/>
    </source>
</evidence>
<evidence type="ECO:0000313" key="5">
    <source>
        <dbReference type="Proteomes" id="UP000309667"/>
    </source>
</evidence>
<feature type="region of interest" description="Disordered" evidence="1">
    <location>
        <begin position="233"/>
        <end position="333"/>
    </location>
</feature>
<dbReference type="PANTHER" id="PTHR38731">
    <property type="entry name" value="LIPL45-RELATED LIPOPROTEIN-RELATED"/>
    <property type="match status" value="1"/>
</dbReference>
<evidence type="ECO:0000256" key="2">
    <source>
        <dbReference type="SAM" id="SignalP"/>
    </source>
</evidence>
<sequence>MRTIFSALICLFIACLSATPAAADGVWTVARATDQVRYTLDNETWLALRKGMVVPNKAWISTGARGRLQLMRGTESIAFHPNTLASVVTRGTDQNRKTEVNQQVGEIVLEIEKRQKPHTTVQTPFLAAVVKGTQFTVTVGEASASVAVDQGVVEVTGFKASERSNLTAGQTAAVTKTGMTVESSTQQPAVRRAVFSLQSIKASFAFRDAPAVDTTSNVARAAQAIDKAISKKVEAAKNGHQAKSERDADAGKETSSAAGKGNGNSGGKGNGNSGGNGNGNSGGNGNGNSGSNGSGNSGGNGNGNGNSGGNGNGNSGGNGNGNSGGNGKGRSGG</sequence>
<keyword evidence="2" id="KW-0732">Signal</keyword>
<organism evidence="4 5">
    <name type="scientific">Rhizobium rhizophilum</name>
    <dbReference type="NCBI Taxonomy" id="1850373"/>
    <lineage>
        <taxon>Bacteria</taxon>
        <taxon>Pseudomonadati</taxon>
        <taxon>Pseudomonadota</taxon>
        <taxon>Alphaproteobacteria</taxon>
        <taxon>Hyphomicrobiales</taxon>
        <taxon>Rhizobiaceae</taxon>
        <taxon>Rhizobium/Agrobacterium group</taxon>
        <taxon>Rhizobium</taxon>
    </lineage>
</organism>
<reference evidence="4 5" key="1">
    <citation type="submission" date="2019-04" db="EMBL/GenBank/DDBJ databases">
        <title>Genome sequence of strain 7209-2.</title>
        <authorList>
            <person name="Gao J."/>
            <person name="Sun J."/>
        </authorList>
    </citation>
    <scope>NUCLEOTIDE SEQUENCE [LARGE SCALE GENOMIC DNA]</scope>
    <source>
        <strain evidence="4 5">7209-2</strain>
    </source>
</reference>
<dbReference type="Gene3D" id="2.60.120.1440">
    <property type="match status" value="1"/>
</dbReference>
<dbReference type="RefSeq" id="WP_136559161.1">
    <property type="nucleotide sequence ID" value="NZ_STGT01000004.1"/>
</dbReference>
<dbReference type="EMBL" id="STGT01000004">
    <property type="protein sequence ID" value="THV12364.1"/>
    <property type="molecule type" value="Genomic_DNA"/>
</dbReference>
<comment type="caution">
    <text evidence="4">The sequence shown here is derived from an EMBL/GenBank/DDBJ whole genome shotgun (WGS) entry which is preliminary data.</text>
</comment>
<dbReference type="InterPro" id="IPR006860">
    <property type="entry name" value="FecR"/>
</dbReference>
<evidence type="ECO:0000313" key="4">
    <source>
        <dbReference type="EMBL" id="THV12364.1"/>
    </source>
</evidence>
<dbReference type="PANTHER" id="PTHR38731:SF3">
    <property type="entry name" value="BLL6125 PROTEIN"/>
    <property type="match status" value="1"/>
</dbReference>
<dbReference type="Proteomes" id="UP000309667">
    <property type="component" value="Unassembled WGS sequence"/>
</dbReference>
<feature type="compositionally biased region" description="Gly residues" evidence="1">
    <location>
        <begin position="260"/>
        <end position="333"/>
    </location>
</feature>
<feature type="domain" description="FecR protein" evidence="3">
    <location>
        <begin position="60"/>
        <end position="154"/>
    </location>
</feature>
<feature type="compositionally biased region" description="Basic and acidic residues" evidence="1">
    <location>
        <begin position="233"/>
        <end position="252"/>
    </location>
</feature>
<feature type="chain" id="PRO_5047428905" description="FecR protein domain-containing protein" evidence="2">
    <location>
        <begin position="24"/>
        <end position="333"/>
    </location>
</feature>
<dbReference type="PROSITE" id="PS51257">
    <property type="entry name" value="PROKAR_LIPOPROTEIN"/>
    <property type="match status" value="1"/>
</dbReference>
<protein>
    <recommendedName>
        <fullName evidence="3">FecR protein domain-containing protein</fullName>
    </recommendedName>
</protein>
<gene>
    <name evidence="4" type="ORF">E9677_16395</name>
</gene>
<evidence type="ECO:0000256" key="1">
    <source>
        <dbReference type="SAM" id="MobiDB-lite"/>
    </source>
</evidence>
<keyword evidence="5" id="KW-1185">Reference proteome</keyword>